<dbReference type="InterPro" id="IPR004162">
    <property type="entry name" value="SINA-like_animal"/>
</dbReference>
<evidence type="ECO:0000256" key="3">
    <source>
        <dbReference type="ARBA" id="ARBA00022833"/>
    </source>
</evidence>
<evidence type="ECO:0000313" key="6">
    <source>
        <dbReference type="Proteomes" id="UP000310200"/>
    </source>
</evidence>
<reference evidence="5 6" key="1">
    <citation type="journal article" date="2019" name="Philos. Trans. R. Soc. Lond., B, Biol. Sci.">
        <title>Ant behaviour and brain gene expression of defending hosts depend on the ecological success of the intruding social parasite.</title>
        <authorList>
            <person name="Kaur R."/>
            <person name="Stoldt M."/>
            <person name="Jongepier E."/>
            <person name="Feldmeyer B."/>
            <person name="Menzel F."/>
            <person name="Bornberg-Bauer E."/>
            <person name="Foitzik S."/>
        </authorList>
    </citation>
    <scope>NUCLEOTIDE SEQUENCE [LARGE SCALE GENOMIC DNA]</scope>
    <source>
        <tissue evidence="5">Whole body</tissue>
    </source>
</reference>
<dbReference type="GO" id="GO:0008270">
    <property type="term" value="F:zinc ion binding"/>
    <property type="evidence" value="ECO:0007669"/>
    <property type="project" value="UniProtKB-KW"/>
</dbReference>
<dbReference type="PANTHER" id="PTHR45877">
    <property type="entry name" value="E3 UBIQUITIN-PROTEIN LIGASE SIAH2"/>
    <property type="match status" value="1"/>
</dbReference>
<gene>
    <name evidence="5" type="ORF">DBV15_09441</name>
</gene>
<dbReference type="Pfam" id="PF21362">
    <property type="entry name" value="Sina_RING"/>
    <property type="match status" value="3"/>
</dbReference>
<protein>
    <recommendedName>
        <fullName evidence="4">E3 ubiquitin-protein ligase Sina-like RING finger domain-containing protein</fullName>
    </recommendedName>
</protein>
<organism evidence="5 6">
    <name type="scientific">Temnothorax longispinosus</name>
    <dbReference type="NCBI Taxonomy" id="300112"/>
    <lineage>
        <taxon>Eukaryota</taxon>
        <taxon>Metazoa</taxon>
        <taxon>Ecdysozoa</taxon>
        <taxon>Arthropoda</taxon>
        <taxon>Hexapoda</taxon>
        <taxon>Insecta</taxon>
        <taxon>Pterygota</taxon>
        <taxon>Neoptera</taxon>
        <taxon>Endopterygota</taxon>
        <taxon>Hymenoptera</taxon>
        <taxon>Apocrita</taxon>
        <taxon>Aculeata</taxon>
        <taxon>Formicoidea</taxon>
        <taxon>Formicidae</taxon>
        <taxon>Myrmicinae</taxon>
        <taxon>Temnothorax</taxon>
    </lineage>
</organism>
<dbReference type="STRING" id="300112.A0A4S2KDF7"/>
<accession>A0A4S2KDF7</accession>
<dbReference type="InterPro" id="IPR049548">
    <property type="entry name" value="Sina-like_RING"/>
</dbReference>
<dbReference type="EMBL" id="QBLH01003067">
    <property type="protein sequence ID" value="TGZ45767.1"/>
    <property type="molecule type" value="Genomic_DNA"/>
</dbReference>
<feature type="domain" description="E3 ubiquitin-protein ligase Sina-like RING finger" evidence="4">
    <location>
        <begin position="48"/>
        <end position="82"/>
    </location>
</feature>
<keyword evidence="6" id="KW-1185">Reference proteome</keyword>
<evidence type="ECO:0000256" key="1">
    <source>
        <dbReference type="ARBA" id="ARBA00022723"/>
    </source>
</evidence>
<dbReference type="PANTHER" id="PTHR45877:SF2">
    <property type="entry name" value="E3 UBIQUITIN-PROTEIN LIGASE SINA-RELATED"/>
    <property type="match status" value="1"/>
</dbReference>
<dbReference type="Proteomes" id="UP000310200">
    <property type="component" value="Unassembled WGS sequence"/>
</dbReference>
<sequence>MECGNPEQPGQRGQRRKNRGIPEKAVDVSFVFCSECIWCDALEELLKCPVCLEVAQGVKNQCVNGHHICNPCRIRLQVCPICKSPFTGTRNLAVEQISTILQDIKRNEQQKFMLNLAPREGKGLYPCRIGTCVVELPHGRMIGHLRNHHKDVFYEFNAKDNVLKKKWTLKYILNRDYDFAFHIKEMGLFFLNISINQMGDVMGFLQIANSISVCKQFTYTFEAIGTSNGTYNGPAVDVSFVFCSECIVSPTSYRSPPTGRLCLQNTVALCSCIELKIRSITMEEIRVMWCDALEELLQCPVCLEVAQGVKNQCVNGHHICNPCRIRLQWCDALEELLQCPVCLEATQGVKVQCVNGHHICNPCRVQLQVCPICKSSFMGTRNLAVEQISAKLQDIKLSLLNPYHALNRRTLHNKICVATQTEDIVMPSTACQTEPMTQAKPITPRNEQQKFMLNLAPRVGKGLYPCRIGTCVMELPHGRMIGHLRYHHKDVFYEFNAKDNILKKKWTLEYILNRDYDFAFHIKEMGLFFLNISINQMGDLMGFLQIVNHISVCKQFTYTFEAIGTFNATYNGPVKSCRIPRQNCSNDCLRIRENDMHHLIDNKNCFHCNLTIKRRVDYRAVNAQNNPVPAPDDIVDN</sequence>
<comment type="caution">
    <text evidence="5">The sequence shown here is derived from an EMBL/GenBank/DDBJ whole genome shotgun (WGS) entry which is preliminary data.</text>
</comment>
<evidence type="ECO:0000259" key="4">
    <source>
        <dbReference type="Pfam" id="PF21362"/>
    </source>
</evidence>
<dbReference type="GO" id="GO:0031624">
    <property type="term" value="F:ubiquitin conjugating enzyme binding"/>
    <property type="evidence" value="ECO:0007669"/>
    <property type="project" value="TreeGrafter"/>
</dbReference>
<dbReference type="GO" id="GO:0043161">
    <property type="term" value="P:proteasome-mediated ubiquitin-dependent protein catabolic process"/>
    <property type="evidence" value="ECO:0007669"/>
    <property type="project" value="TreeGrafter"/>
</dbReference>
<dbReference type="GO" id="GO:0061630">
    <property type="term" value="F:ubiquitin protein ligase activity"/>
    <property type="evidence" value="ECO:0007669"/>
    <property type="project" value="TreeGrafter"/>
</dbReference>
<keyword evidence="3" id="KW-0862">Zinc</keyword>
<feature type="domain" description="E3 ubiquitin-protein ligase Sina-like RING finger" evidence="4">
    <location>
        <begin position="339"/>
        <end position="373"/>
    </location>
</feature>
<keyword evidence="2" id="KW-0863">Zinc-finger</keyword>
<evidence type="ECO:0000313" key="5">
    <source>
        <dbReference type="EMBL" id="TGZ45767.1"/>
    </source>
</evidence>
<dbReference type="GO" id="GO:0005737">
    <property type="term" value="C:cytoplasm"/>
    <property type="evidence" value="ECO:0007669"/>
    <property type="project" value="TreeGrafter"/>
</dbReference>
<evidence type="ECO:0000256" key="2">
    <source>
        <dbReference type="ARBA" id="ARBA00022771"/>
    </source>
</evidence>
<name>A0A4S2KDF7_9HYME</name>
<proteinExistence type="predicted"/>
<dbReference type="AlphaFoldDB" id="A0A4S2KDF7"/>
<keyword evidence="1" id="KW-0479">Metal-binding</keyword>
<feature type="domain" description="E3 ubiquitin-protein ligase Sina-like RING finger" evidence="4">
    <location>
        <begin position="299"/>
        <end position="330"/>
    </location>
</feature>